<dbReference type="OrthoDB" id="9816306at2"/>
<evidence type="ECO:0000313" key="9">
    <source>
        <dbReference type="EMBL" id="MXP14318.1"/>
    </source>
</evidence>
<evidence type="ECO:0000256" key="5">
    <source>
        <dbReference type="PROSITE-ProRule" id="PRU01240"/>
    </source>
</evidence>
<feature type="domain" description="Peptidase S8/S53" evidence="8">
    <location>
        <begin position="135"/>
        <end position="337"/>
    </location>
</feature>
<evidence type="ECO:0000256" key="7">
    <source>
        <dbReference type="SAM" id="MobiDB-lite"/>
    </source>
</evidence>
<dbReference type="InterPro" id="IPR000209">
    <property type="entry name" value="Peptidase_S8/S53_dom"/>
</dbReference>
<dbReference type="InterPro" id="IPR037045">
    <property type="entry name" value="S8pro/Inhibitor_I9_sf"/>
</dbReference>
<dbReference type="SUPFAM" id="SSF54897">
    <property type="entry name" value="Protease propeptides/inhibitors"/>
    <property type="match status" value="1"/>
</dbReference>
<keyword evidence="10" id="KW-1185">Reference proteome</keyword>
<dbReference type="PRINTS" id="PR00723">
    <property type="entry name" value="SUBTILISIN"/>
</dbReference>
<dbReference type="AlphaFoldDB" id="A0A6L7GH92"/>
<evidence type="ECO:0000259" key="8">
    <source>
        <dbReference type="Pfam" id="PF00082"/>
    </source>
</evidence>
<dbReference type="PROSITE" id="PS00137">
    <property type="entry name" value="SUBTILASE_HIS"/>
    <property type="match status" value="1"/>
</dbReference>
<dbReference type="GO" id="GO:0004252">
    <property type="term" value="F:serine-type endopeptidase activity"/>
    <property type="evidence" value="ECO:0007669"/>
    <property type="project" value="UniProtKB-UniRule"/>
</dbReference>
<dbReference type="InterPro" id="IPR050131">
    <property type="entry name" value="Peptidase_S8_subtilisin-like"/>
</dbReference>
<organism evidence="9 10">
    <name type="scientific">Allopontixanthobacter confluentis</name>
    <dbReference type="NCBI Taxonomy" id="1849021"/>
    <lineage>
        <taxon>Bacteria</taxon>
        <taxon>Pseudomonadati</taxon>
        <taxon>Pseudomonadota</taxon>
        <taxon>Alphaproteobacteria</taxon>
        <taxon>Sphingomonadales</taxon>
        <taxon>Erythrobacteraceae</taxon>
        <taxon>Allopontixanthobacter</taxon>
    </lineage>
</organism>
<sequence>MVALAAPAHAKPGDKIANSFICVFDKTVSRGNAQAEANRSVQATEAQVTRVYSVALKGFAVNAAPQAVAAMQRNNPSIAYCEQDQEVSAIQTYGVGPSARGKPGGGGATQPPQETPWGIARVNGGASGSYKTAWVIDTGIDFNHPDLNSDLARSRSFVRDSSPADGNGHGTHVAGTIAAIDNSIGVVGVAAGATVVAVRVLDNRGSGSNSGVIAGVDYVAQYGQAGDVANMSLGGGVSQALDDAVVNAAAGGVRFALAAGNESDNANNHSPARANGPNVFTISAFAIGDNFASFSNYGNPPVDFAEPGVSIKSTWLNGGYNTISGTSMATPHFAGLLLAGNIANGGTVKGDRDSTPDQIGVH</sequence>
<accession>A0A6L7GH92</accession>
<dbReference type="PROSITE" id="PS00138">
    <property type="entry name" value="SUBTILASE_SER"/>
    <property type="match status" value="1"/>
</dbReference>
<protein>
    <submittedName>
        <fullName evidence="9">S8 family serine peptidase</fullName>
    </submittedName>
</protein>
<dbReference type="InterPro" id="IPR022398">
    <property type="entry name" value="Peptidase_S8_His-AS"/>
</dbReference>
<evidence type="ECO:0000256" key="6">
    <source>
        <dbReference type="RuleBase" id="RU003355"/>
    </source>
</evidence>
<name>A0A6L7GH92_9SPHN</name>
<proteinExistence type="inferred from homology"/>
<reference evidence="9 10" key="1">
    <citation type="submission" date="2019-12" db="EMBL/GenBank/DDBJ databases">
        <title>Genomic-based taxomic classification of the family Erythrobacteraceae.</title>
        <authorList>
            <person name="Xu L."/>
        </authorList>
    </citation>
    <scope>NUCLEOTIDE SEQUENCE [LARGE SCALE GENOMIC DNA]</scope>
    <source>
        <strain evidence="9 10">KCTC 52259</strain>
    </source>
</reference>
<evidence type="ECO:0000256" key="3">
    <source>
        <dbReference type="ARBA" id="ARBA00022801"/>
    </source>
</evidence>
<dbReference type="PROSITE" id="PS51892">
    <property type="entry name" value="SUBTILASE"/>
    <property type="match status" value="1"/>
</dbReference>
<dbReference type="Proteomes" id="UP000473531">
    <property type="component" value="Unassembled WGS sequence"/>
</dbReference>
<dbReference type="PANTHER" id="PTHR43806">
    <property type="entry name" value="PEPTIDASE S8"/>
    <property type="match status" value="1"/>
</dbReference>
<dbReference type="GO" id="GO:0006508">
    <property type="term" value="P:proteolysis"/>
    <property type="evidence" value="ECO:0007669"/>
    <property type="project" value="UniProtKB-KW"/>
</dbReference>
<dbReference type="InterPro" id="IPR036852">
    <property type="entry name" value="Peptidase_S8/S53_dom_sf"/>
</dbReference>
<comment type="caution">
    <text evidence="9">The sequence shown here is derived from an EMBL/GenBank/DDBJ whole genome shotgun (WGS) entry which is preliminary data.</text>
</comment>
<dbReference type="Gene3D" id="3.30.70.80">
    <property type="entry name" value="Peptidase S8 propeptide/proteinase inhibitor I9"/>
    <property type="match status" value="1"/>
</dbReference>
<feature type="active site" description="Charge relay system" evidence="5">
    <location>
        <position position="327"/>
    </location>
</feature>
<dbReference type="PROSITE" id="PS00136">
    <property type="entry name" value="SUBTILASE_ASP"/>
    <property type="match status" value="1"/>
</dbReference>
<feature type="active site" description="Charge relay system" evidence="5">
    <location>
        <position position="169"/>
    </location>
</feature>
<feature type="active site" description="Charge relay system" evidence="5">
    <location>
        <position position="137"/>
    </location>
</feature>
<dbReference type="SUPFAM" id="SSF52743">
    <property type="entry name" value="Subtilisin-like"/>
    <property type="match status" value="1"/>
</dbReference>
<dbReference type="PANTHER" id="PTHR43806:SF11">
    <property type="entry name" value="CEREVISIN-RELATED"/>
    <property type="match status" value="1"/>
</dbReference>
<evidence type="ECO:0000256" key="2">
    <source>
        <dbReference type="ARBA" id="ARBA00022670"/>
    </source>
</evidence>
<dbReference type="Gene3D" id="3.40.50.200">
    <property type="entry name" value="Peptidase S8/S53 domain"/>
    <property type="match status" value="1"/>
</dbReference>
<gene>
    <name evidence="9" type="ORF">GRI44_06085</name>
</gene>
<dbReference type="GO" id="GO:0005615">
    <property type="term" value="C:extracellular space"/>
    <property type="evidence" value="ECO:0007669"/>
    <property type="project" value="TreeGrafter"/>
</dbReference>
<dbReference type="InterPro" id="IPR023828">
    <property type="entry name" value="Peptidase_S8_Ser-AS"/>
</dbReference>
<comment type="similarity">
    <text evidence="1 5 6">Belongs to the peptidase S8 family.</text>
</comment>
<keyword evidence="4 5" id="KW-0720">Serine protease</keyword>
<evidence type="ECO:0000256" key="4">
    <source>
        <dbReference type="ARBA" id="ARBA00022825"/>
    </source>
</evidence>
<dbReference type="InterPro" id="IPR023827">
    <property type="entry name" value="Peptidase_S8_Asp-AS"/>
</dbReference>
<keyword evidence="2 5" id="KW-0645">Protease</keyword>
<dbReference type="InterPro" id="IPR015500">
    <property type="entry name" value="Peptidase_S8_subtilisin-rel"/>
</dbReference>
<keyword evidence="3 5" id="KW-0378">Hydrolase</keyword>
<dbReference type="Pfam" id="PF00082">
    <property type="entry name" value="Peptidase_S8"/>
    <property type="match status" value="1"/>
</dbReference>
<evidence type="ECO:0000313" key="10">
    <source>
        <dbReference type="Proteomes" id="UP000473531"/>
    </source>
</evidence>
<feature type="region of interest" description="Disordered" evidence="7">
    <location>
        <begin position="96"/>
        <end position="115"/>
    </location>
</feature>
<dbReference type="EMBL" id="WTYU01000001">
    <property type="protein sequence ID" value="MXP14318.1"/>
    <property type="molecule type" value="Genomic_DNA"/>
</dbReference>
<evidence type="ECO:0000256" key="1">
    <source>
        <dbReference type="ARBA" id="ARBA00011073"/>
    </source>
</evidence>